<feature type="domain" description="RSE1/DDB1/CPSF1 C-terminal" evidence="10">
    <location>
        <begin position="1015"/>
        <end position="1359"/>
    </location>
</feature>
<keyword evidence="3" id="KW-0694">RNA-binding</keyword>
<dbReference type="PANTHER" id="PTHR10644">
    <property type="entry name" value="DNA REPAIR/RNA PROCESSING CPSF FAMILY"/>
    <property type="match status" value="1"/>
</dbReference>
<evidence type="ECO:0000313" key="13">
    <source>
        <dbReference type="EMBL" id="KAF1975636.1"/>
    </source>
</evidence>
<proteinExistence type="inferred from homology"/>
<feature type="domain" description="RSE1/DDB1/CPSF1 first beta-propeller" evidence="11">
    <location>
        <begin position="80"/>
        <end position="444"/>
    </location>
</feature>
<evidence type="ECO:0000256" key="1">
    <source>
        <dbReference type="ARBA" id="ARBA00004123"/>
    </source>
</evidence>
<dbReference type="Gene3D" id="2.130.10.10">
    <property type="entry name" value="YVTN repeat-like/Quinoprotein amine dehydrogenase"/>
    <property type="match status" value="3"/>
</dbReference>
<evidence type="ECO:0000256" key="5">
    <source>
        <dbReference type="ARBA" id="ARBA00037232"/>
    </source>
</evidence>
<evidence type="ECO:0000259" key="11">
    <source>
        <dbReference type="Pfam" id="PF10433"/>
    </source>
</evidence>
<dbReference type="OrthoDB" id="6109at2759"/>
<name>A0A6A5VKV1_9PLEO</name>
<accession>A0A6A5VKV1</accession>
<dbReference type="Pfam" id="PF10433">
    <property type="entry name" value="Beta-prop_RSE1_1st"/>
    <property type="match status" value="1"/>
</dbReference>
<dbReference type="InterPro" id="IPR015943">
    <property type="entry name" value="WD40/YVTN_repeat-like_dom_sf"/>
</dbReference>
<feature type="domain" description="RSE1/DDB1/CPSF1 second beta-propeller" evidence="12">
    <location>
        <begin position="559"/>
        <end position="945"/>
    </location>
</feature>
<evidence type="ECO:0000256" key="3">
    <source>
        <dbReference type="ARBA" id="ARBA00022884"/>
    </source>
</evidence>
<dbReference type="InterPro" id="IPR004871">
    <property type="entry name" value="RSE1/DDB1/CPSF1_C"/>
</dbReference>
<evidence type="ECO:0000256" key="4">
    <source>
        <dbReference type="ARBA" id="ARBA00023242"/>
    </source>
</evidence>
<dbReference type="GO" id="GO:0005634">
    <property type="term" value="C:nucleus"/>
    <property type="evidence" value="ECO:0007669"/>
    <property type="project" value="UniProtKB-SubCell"/>
</dbReference>
<dbReference type="InterPro" id="IPR058543">
    <property type="entry name" value="Beta-prop_RSE1/DDB1/CPSF1_2nd"/>
</dbReference>
<protein>
    <recommendedName>
        <fullName evidence="8">Protein CFT1</fullName>
    </recommendedName>
    <alternativeName>
        <fullName evidence="9">Cleavage factor two protein 1</fullName>
    </alternativeName>
    <alternativeName>
        <fullName evidence="7">Protein cft1</fullName>
    </alternativeName>
</protein>
<dbReference type="InterPro" id="IPR018846">
    <property type="entry name" value="Beta-prop_RSE1/DDB1/CPSF1_1st"/>
</dbReference>
<dbReference type="GO" id="GO:0006397">
    <property type="term" value="P:mRNA processing"/>
    <property type="evidence" value="ECO:0007669"/>
    <property type="project" value="UniProtKB-KW"/>
</dbReference>
<evidence type="ECO:0000256" key="9">
    <source>
        <dbReference type="ARBA" id="ARBA00041264"/>
    </source>
</evidence>
<comment type="similarity">
    <text evidence="6">Belongs to the CFT1 family.</text>
</comment>
<evidence type="ECO:0000256" key="6">
    <source>
        <dbReference type="ARBA" id="ARBA00038304"/>
    </source>
</evidence>
<reference evidence="13" key="1">
    <citation type="journal article" date="2020" name="Stud. Mycol.">
        <title>101 Dothideomycetes genomes: a test case for predicting lifestyles and emergence of pathogens.</title>
        <authorList>
            <person name="Haridas S."/>
            <person name="Albert R."/>
            <person name="Binder M."/>
            <person name="Bloem J."/>
            <person name="Labutti K."/>
            <person name="Salamov A."/>
            <person name="Andreopoulos B."/>
            <person name="Baker S."/>
            <person name="Barry K."/>
            <person name="Bills G."/>
            <person name="Bluhm B."/>
            <person name="Cannon C."/>
            <person name="Castanera R."/>
            <person name="Culley D."/>
            <person name="Daum C."/>
            <person name="Ezra D."/>
            <person name="Gonzalez J."/>
            <person name="Henrissat B."/>
            <person name="Kuo A."/>
            <person name="Liang C."/>
            <person name="Lipzen A."/>
            <person name="Lutzoni F."/>
            <person name="Magnuson J."/>
            <person name="Mondo S."/>
            <person name="Nolan M."/>
            <person name="Ohm R."/>
            <person name="Pangilinan J."/>
            <person name="Park H.-J."/>
            <person name="Ramirez L."/>
            <person name="Alfaro M."/>
            <person name="Sun H."/>
            <person name="Tritt A."/>
            <person name="Yoshinaga Y."/>
            <person name="Zwiers L.-H."/>
            <person name="Turgeon B."/>
            <person name="Goodwin S."/>
            <person name="Spatafora J."/>
            <person name="Crous P."/>
            <person name="Grigoriev I."/>
        </authorList>
    </citation>
    <scope>NUCLEOTIDE SEQUENCE</scope>
    <source>
        <strain evidence="13">CBS 107.79</strain>
    </source>
</reference>
<gene>
    <name evidence="13" type="ORF">BU23DRAFT_457894</name>
</gene>
<evidence type="ECO:0000259" key="12">
    <source>
        <dbReference type="Pfam" id="PF23726"/>
    </source>
</evidence>
<dbReference type="EMBL" id="ML976669">
    <property type="protein sequence ID" value="KAF1975636.1"/>
    <property type="molecule type" value="Genomic_DNA"/>
</dbReference>
<evidence type="ECO:0000256" key="8">
    <source>
        <dbReference type="ARBA" id="ARBA00039443"/>
    </source>
</evidence>
<dbReference type="Pfam" id="PF23726">
    <property type="entry name" value="Beta-prop_RSE1_2nd"/>
    <property type="match status" value="1"/>
</dbReference>
<evidence type="ECO:0000256" key="7">
    <source>
        <dbReference type="ARBA" id="ARBA00039187"/>
    </source>
</evidence>
<keyword evidence="14" id="KW-1185">Reference proteome</keyword>
<evidence type="ECO:0000313" key="14">
    <source>
        <dbReference type="Proteomes" id="UP000800036"/>
    </source>
</evidence>
<evidence type="ECO:0000259" key="10">
    <source>
        <dbReference type="Pfam" id="PF03178"/>
    </source>
</evidence>
<organism evidence="13 14">
    <name type="scientific">Bimuria novae-zelandiae CBS 107.79</name>
    <dbReference type="NCBI Taxonomy" id="1447943"/>
    <lineage>
        <taxon>Eukaryota</taxon>
        <taxon>Fungi</taxon>
        <taxon>Dikarya</taxon>
        <taxon>Ascomycota</taxon>
        <taxon>Pezizomycotina</taxon>
        <taxon>Dothideomycetes</taxon>
        <taxon>Pleosporomycetidae</taxon>
        <taxon>Pleosporales</taxon>
        <taxon>Massarineae</taxon>
        <taxon>Didymosphaeriaceae</taxon>
        <taxon>Bimuria</taxon>
    </lineage>
</organism>
<comment type="function">
    <text evidence="5">RNA-binding component of the cleavage and polyadenylation factor (CPF) complex, which plays a key role in polyadenylation-dependent pre-mRNA 3'-end formation and cooperates with cleavage factors including the CFIA complex and NAB4/CFIB. Involved in poly(A) site recognition. May be involved in coupling transcription termination and mRNA 3'-end formation.</text>
</comment>
<keyword evidence="2" id="KW-0507">mRNA processing</keyword>
<dbReference type="Pfam" id="PF03178">
    <property type="entry name" value="CPSF_A"/>
    <property type="match status" value="1"/>
</dbReference>
<dbReference type="InterPro" id="IPR050358">
    <property type="entry name" value="RSE1/DDB1/CFT1"/>
</dbReference>
<evidence type="ECO:0000256" key="2">
    <source>
        <dbReference type="ARBA" id="ARBA00022664"/>
    </source>
</evidence>
<dbReference type="Proteomes" id="UP000800036">
    <property type="component" value="Unassembled WGS sequence"/>
</dbReference>
<comment type="subcellular location">
    <subcellularLocation>
        <location evidence="1">Nucleus</location>
    </subcellularLocation>
</comment>
<dbReference type="FunFam" id="2.130.10.10:FF:000788">
    <property type="entry name" value="mRNA cleavage and polyadenylation factor subunit"/>
    <property type="match status" value="1"/>
</dbReference>
<dbReference type="GO" id="GO:0003723">
    <property type="term" value="F:RNA binding"/>
    <property type="evidence" value="ECO:0007669"/>
    <property type="project" value="UniProtKB-KW"/>
</dbReference>
<keyword evidence="4" id="KW-0539">Nucleus</keyword>
<sequence length="1401" mass="151817">MQCYTEIAPPTAVSHAVHLPFIAPRANNLVVAKNSLLQVFELKSTVTSIAQNEGDATENAGPLLDTKTLDLPTAQRTENTAKLVLVGEFPLAGTVISLARMKVLNTKSKAEALLVAFRDAKLSLVEWDPETYNLHTISIHYYENPDLPGISPWSTDLKDTYNFLTADPSNRCAALKFGTHNLAILPVRQKDIFDQEDDFDQDASKDTKMQDANGAEPVQETPYSASFVLPLTSLDPTLTHPVHLAFLYEAREPTFGIIASSKATAPSLLAERKDHLTYTVFTLNLEEKSSTTLDVVQGLPYDITQVKPLPSPIGGALLLGTNEIIHVGEGGKTTGVAVNEFAKTSTTFSLKDQSDLALHLEGCTAELLSQDAGDVLVVLNDGSLLTLTFTLDGRTVSGLTVQRVAADHGGTILNTGASCMSNLGRGRIFVGSEDGDSALLGWQAAGKTGSFNRKMSEVALDDEMDAEEDEEEVDDLDDDLYDNTAPAVKKITAAAAEPTAAGTYTFRIHDTLPSIAPIKDVVLHTDAAAQYPTTGEIMVAHGRGAAGAITALNREVQLTNLAQIDLPSARGVWAVHARQPPPGGITAEFGQDAEANMSADADYDQYLVVCKTEPDGSQSTALYEVSGKELKLTDKGDFERDEATLDVGTLAEGTKIVQIMENEFRSYDSAELNMLGIISMEDDAGGELSILNASFADPYLLILRDDSTVKLYKASGADEIEEVEATGLSSTQWLSASLFKSSTLDEIYAFLLTHEGGLHVFAASDMSRPVYVAEGLCFLPPLLTTDYYPKRSTSKATITEIIAADIGDSTSRSPHLIIRTSTDDLVMYKAFHYPTKSPSELWTTNLRWIKLSQQHLPKYTDELDAADGQAGLKSTLVPLTDICGYSTVFQKGTSPAFILKEASSAPRIIGVGGKAVKAFTRFNTFECQNGFAYLDADDTLRISQLPAGNHYGHLGWAAHKMPLGSEIHAFAYHPRGVYVVGTGQQEEYMLQDDTYHYEWKPEDITFKPHVETGILKLIDEKVWTVIDTHVLDPQETILCITTLNLEVSEITHERKDLIAVGTAVVQGEDLATKGCIRIFEVITVVPEPDRPETNRRLRLIVKDEVKGAVSAISELGSQGFLIMAQGQKCMVRGLKEDGTLLPVAFMDMQCYVTFLKTLPGTGMLMMGDAFKGLWFTGYTEEPYKMLLFGRSKNHLEALAGDFLPFEKSLSLVVADADMNLQILQFDPDNPKSLSGTRLLPRSTFHTGHFPTTLTRLTSSLTAPLAPSSTFDAAADATTTPTATSTQHLLHTTQSGTLALLTPLSESTFRRLSSLATYLANTLDAACGLNPKAFRVAGDAVEKGGGSGGVVDGNLVMRFGELGWGRQHEALGKIGGEGEEWVFWGEREVLAGWGAFGRRGSP</sequence>
<dbReference type="FunFam" id="2.130.10.10:FF:000625">
    <property type="entry name" value="mRNA cleavage and polyadenylation factor subunit"/>
    <property type="match status" value="1"/>
</dbReference>